<feature type="domain" description="DUF2510" evidence="3">
    <location>
        <begin position="19"/>
        <end position="51"/>
    </location>
</feature>
<dbReference type="AlphaFoldDB" id="A0A1G8UZJ7"/>
<feature type="compositionally biased region" description="Polar residues" evidence="1">
    <location>
        <begin position="139"/>
        <end position="150"/>
    </location>
</feature>
<keyword evidence="2" id="KW-0472">Membrane</keyword>
<dbReference type="Pfam" id="PF10708">
    <property type="entry name" value="DUF2510"/>
    <property type="match status" value="1"/>
</dbReference>
<name>A0A1G8UZJ7_9ACTN</name>
<evidence type="ECO:0000256" key="1">
    <source>
        <dbReference type="SAM" id="MobiDB-lite"/>
    </source>
</evidence>
<evidence type="ECO:0000259" key="3">
    <source>
        <dbReference type="Pfam" id="PF10708"/>
    </source>
</evidence>
<dbReference type="EMBL" id="FNFB01000002">
    <property type="protein sequence ID" value="SDJ59276.1"/>
    <property type="molecule type" value="Genomic_DNA"/>
</dbReference>
<dbReference type="Proteomes" id="UP000198683">
    <property type="component" value="Unassembled WGS sequence"/>
</dbReference>
<feature type="region of interest" description="Disordered" evidence="1">
    <location>
        <begin position="139"/>
        <end position="179"/>
    </location>
</feature>
<keyword evidence="2" id="KW-0812">Transmembrane</keyword>
<reference evidence="4 5" key="1">
    <citation type="submission" date="2016-10" db="EMBL/GenBank/DDBJ databases">
        <authorList>
            <person name="de Groot N.N."/>
        </authorList>
    </citation>
    <scope>NUCLEOTIDE SEQUENCE [LARGE SCALE GENOMIC DNA]</scope>
    <source>
        <strain evidence="4 5">CGMCC 4.5681</strain>
    </source>
</reference>
<keyword evidence="2" id="KW-1133">Transmembrane helix</keyword>
<gene>
    <name evidence="4" type="ORF">SAMN05421874_102338</name>
</gene>
<dbReference type="OrthoDB" id="5065474at2"/>
<feature type="region of interest" description="Disordered" evidence="1">
    <location>
        <begin position="42"/>
        <end position="104"/>
    </location>
</feature>
<feature type="transmembrane region" description="Helical" evidence="2">
    <location>
        <begin position="110"/>
        <end position="134"/>
    </location>
</feature>
<evidence type="ECO:0000313" key="4">
    <source>
        <dbReference type="EMBL" id="SDJ59276.1"/>
    </source>
</evidence>
<accession>A0A1G8UZJ7</accession>
<evidence type="ECO:0000313" key="5">
    <source>
        <dbReference type="Proteomes" id="UP000198683"/>
    </source>
</evidence>
<sequence>MHMATVLTNLADMTTQTPAGWYPDPYGEPRLRWWDGSQWTDATHAHEQGQAERPPAQPDTGPGWSAMPANPTARYGTPGHAQSAYGQPAPSEPQWGELGRPAPPKQRDPLPWVFGGVGALVVLALIAAAAIFFVNRATTPAASSTRQSPGDTYVPPEQQPPFQEPPFGQPPGRGTFPRTTGDRITDPGSGLSFKAPDGWTVPSYDEVNSGDPAQQAWTAAVQTIAQHAYDGRDHWVGGVYSGVLNPAYPYTGAKSMSDTAKAVYVDFSTKYYTLAHESRIVADKAMKIGDRDAWLLQFELDFSKISEENGYPWKKENGAIVLMDRGEGRRPAILYVTVPDNLGGDVVGKVLGSLQPA</sequence>
<dbReference type="STRING" id="683260.SAMN05421874_102338"/>
<keyword evidence="5" id="KW-1185">Reference proteome</keyword>
<evidence type="ECO:0000256" key="2">
    <source>
        <dbReference type="SAM" id="Phobius"/>
    </source>
</evidence>
<dbReference type="InterPro" id="IPR018929">
    <property type="entry name" value="DUF2510"/>
</dbReference>
<organism evidence="4 5">
    <name type="scientific">Nonomuraea maritima</name>
    <dbReference type="NCBI Taxonomy" id="683260"/>
    <lineage>
        <taxon>Bacteria</taxon>
        <taxon>Bacillati</taxon>
        <taxon>Actinomycetota</taxon>
        <taxon>Actinomycetes</taxon>
        <taxon>Streptosporangiales</taxon>
        <taxon>Streptosporangiaceae</taxon>
        <taxon>Nonomuraea</taxon>
    </lineage>
</organism>
<proteinExistence type="predicted"/>
<protein>
    <recommendedName>
        <fullName evidence="3">DUF2510 domain-containing protein</fullName>
    </recommendedName>
</protein>
<feature type="compositionally biased region" description="Pro residues" evidence="1">
    <location>
        <begin position="157"/>
        <end position="169"/>
    </location>
</feature>